<evidence type="ECO:0000313" key="2">
    <source>
        <dbReference type="Proteomes" id="UP001201812"/>
    </source>
</evidence>
<dbReference type="AlphaFoldDB" id="A0AAD4MPH7"/>
<evidence type="ECO:0000313" key="1">
    <source>
        <dbReference type="EMBL" id="KAI1700804.1"/>
    </source>
</evidence>
<dbReference type="Proteomes" id="UP001201812">
    <property type="component" value="Unassembled WGS sequence"/>
</dbReference>
<protein>
    <recommendedName>
        <fullName evidence="3">F-box domain-containing protein</fullName>
    </recommendedName>
</protein>
<keyword evidence="2" id="KW-1185">Reference proteome</keyword>
<name>A0AAD4MPH7_9BILA</name>
<organism evidence="1 2">
    <name type="scientific">Ditylenchus destructor</name>
    <dbReference type="NCBI Taxonomy" id="166010"/>
    <lineage>
        <taxon>Eukaryota</taxon>
        <taxon>Metazoa</taxon>
        <taxon>Ecdysozoa</taxon>
        <taxon>Nematoda</taxon>
        <taxon>Chromadorea</taxon>
        <taxon>Rhabditida</taxon>
        <taxon>Tylenchina</taxon>
        <taxon>Tylenchomorpha</taxon>
        <taxon>Sphaerularioidea</taxon>
        <taxon>Anguinidae</taxon>
        <taxon>Anguininae</taxon>
        <taxon>Ditylenchus</taxon>
    </lineage>
</organism>
<reference evidence="1" key="1">
    <citation type="submission" date="2022-01" db="EMBL/GenBank/DDBJ databases">
        <title>Genome Sequence Resource for Two Populations of Ditylenchus destructor, the Migratory Endoparasitic Phytonematode.</title>
        <authorList>
            <person name="Zhang H."/>
            <person name="Lin R."/>
            <person name="Xie B."/>
        </authorList>
    </citation>
    <scope>NUCLEOTIDE SEQUENCE</scope>
    <source>
        <strain evidence="1">BazhouSP</strain>
    </source>
</reference>
<sequence length="606" mass="71552">MADCRLLEDNKIRLPNEALIDILSFFPRRLLNVRMRFVNRQFLHICNENVRAVHTFSDLIVDTTLKYGWEKRFRRALDIYCCIPPQPMRLNRPTTVFRNRVRDMQTTFKMQTKGMAWLERNILTPEEFYKFTTDSQYIRFSNVIFVNIQWDYIIDFIKHMTETTEIFSRSCFHVRFEHIVESMRLKSGILFIPRNFNDRYYQKEREIALDDFVSGDHMNDIQQIWNISADPAEQDHQFNAIVSISLSTENLVEILRHLSRKELCRLIYPVNRQFYHLATSSSYLPTIHLINKLHFYRTGLYSRAESPQQWISVKGSMKVCLPATEFLDKMPLPEPFIRFRQVIVKDSVTENVVVKFLSDSKESFVGCKLVISSVPNRATCDEQMQTLYLLENVFNKSASVMVDAGYLIRYSHTEGKISRLGRRLDTVIICNKLQINFVCRYGRFMRPTEDFGLSLLRWLKSQNQQEYSMQSGGRKHLILLQYPQAFILEMVNQLRQEFENAASPSMEFIITFVASHENILGCFEGFSEGFEFFLKSVMPSFQDERLSFFRHSRCVHRLWRRPVINEADDAAMFSHLQAPNMETYCFEDDGSDYSFEYIPPQPLGFH</sequence>
<gene>
    <name evidence="1" type="ORF">DdX_16494</name>
</gene>
<dbReference type="EMBL" id="JAKKPZ010000134">
    <property type="protein sequence ID" value="KAI1700804.1"/>
    <property type="molecule type" value="Genomic_DNA"/>
</dbReference>
<proteinExistence type="predicted"/>
<comment type="caution">
    <text evidence="1">The sequence shown here is derived from an EMBL/GenBank/DDBJ whole genome shotgun (WGS) entry which is preliminary data.</text>
</comment>
<evidence type="ECO:0008006" key="3">
    <source>
        <dbReference type="Google" id="ProtNLM"/>
    </source>
</evidence>
<accession>A0AAD4MPH7</accession>